<comment type="caution">
    <text evidence="2">The sequence shown here is derived from an EMBL/GenBank/DDBJ whole genome shotgun (WGS) entry which is preliminary data.</text>
</comment>
<dbReference type="AlphaFoldDB" id="A0A9W4WUW0"/>
<dbReference type="Gene3D" id="3.80.10.10">
    <property type="entry name" value="Ribonuclease Inhibitor"/>
    <property type="match status" value="1"/>
</dbReference>
<accession>A0A9W4WUW0</accession>
<proteinExistence type="predicted"/>
<evidence type="ECO:0000313" key="3">
    <source>
        <dbReference type="Proteomes" id="UP001153678"/>
    </source>
</evidence>
<dbReference type="Proteomes" id="UP001153678">
    <property type="component" value="Unassembled WGS sequence"/>
</dbReference>
<dbReference type="InterPro" id="IPR032675">
    <property type="entry name" value="LRR_dom_sf"/>
</dbReference>
<name>A0A9W4WUW0_9GLOM</name>
<dbReference type="OrthoDB" id="2373850at2759"/>
<evidence type="ECO:0000256" key="1">
    <source>
        <dbReference type="SAM" id="Coils"/>
    </source>
</evidence>
<dbReference type="EMBL" id="CAMKVN010002364">
    <property type="protein sequence ID" value="CAI2180757.1"/>
    <property type="molecule type" value="Genomic_DNA"/>
</dbReference>
<gene>
    <name evidence="2" type="ORF">FWILDA_LOCUS9740</name>
</gene>
<sequence length="537" mass="62866">MSTQWLEQEYPRGQRERIVKLEIDDKSLNGALILEGFNMLEELYCSNNDLTSLDVSNCSMLTYLDVNHNRLCDINLPKNEAGLKYLNLLNNNLPEQDLKRFSNFINLKELHIGNIGDDDEVYNHFNGSLEPLKGLTELEMLSINNTDIDSGLEYLPISVKSLRCSAERPNAKVKSLKMQLENFAIDFQHEFQGKYHLKAWRDYMRIEREKVILQEQLDNLINELTSNQEEHLNIQLIELEVKQKELKAKKFQLEQEVITLKQQVDASKAELEQKEKELKNKEIDLRNLTAKKLTEKLRKEENNIKRDQDLKREVKVELEKKLEEVDKVLRNKKEFITDLNNQILQIGFEIDSINTEKGNLKRLNEGLKMCGGKNSVDLGNQLKNLKKGLSSKELRKKVKQKNDELEKARKNERKLQEEKENLLKTINKLQKELPSAEIKAPDCERKDQQMDLIEIVPQIVAKEVELKESINNIREELSKKRKPKLEELLNLFNGGASDKLEKIKKDLYIELSEDVIKDLLNKQEEVNKLWRPWKTKD</sequence>
<organism evidence="2 3">
    <name type="scientific">Funneliformis geosporum</name>
    <dbReference type="NCBI Taxonomy" id="1117311"/>
    <lineage>
        <taxon>Eukaryota</taxon>
        <taxon>Fungi</taxon>
        <taxon>Fungi incertae sedis</taxon>
        <taxon>Mucoromycota</taxon>
        <taxon>Glomeromycotina</taxon>
        <taxon>Glomeromycetes</taxon>
        <taxon>Glomerales</taxon>
        <taxon>Glomeraceae</taxon>
        <taxon>Funneliformis</taxon>
    </lineage>
</organism>
<keyword evidence="3" id="KW-1185">Reference proteome</keyword>
<evidence type="ECO:0000313" key="2">
    <source>
        <dbReference type="EMBL" id="CAI2180757.1"/>
    </source>
</evidence>
<keyword evidence="1" id="KW-0175">Coiled coil</keyword>
<feature type="coiled-coil region" evidence="1">
    <location>
        <begin position="203"/>
        <end position="331"/>
    </location>
</feature>
<reference evidence="2" key="1">
    <citation type="submission" date="2022-08" db="EMBL/GenBank/DDBJ databases">
        <authorList>
            <person name="Kallberg Y."/>
            <person name="Tangrot J."/>
            <person name="Rosling A."/>
        </authorList>
    </citation>
    <scope>NUCLEOTIDE SEQUENCE</scope>
    <source>
        <strain evidence="2">Wild A</strain>
    </source>
</reference>
<feature type="coiled-coil region" evidence="1">
    <location>
        <begin position="391"/>
        <end position="439"/>
    </location>
</feature>
<protein>
    <submittedName>
        <fullName evidence="2">8713_t:CDS:1</fullName>
    </submittedName>
</protein>
<dbReference type="SUPFAM" id="SSF52058">
    <property type="entry name" value="L domain-like"/>
    <property type="match status" value="1"/>
</dbReference>